<dbReference type="Gene3D" id="3.40.50.1240">
    <property type="entry name" value="Phosphoglycerate mutase-like"/>
    <property type="match status" value="2"/>
</dbReference>
<keyword evidence="6" id="KW-0812">Transmembrane</keyword>
<dbReference type="SUPFAM" id="SSF53254">
    <property type="entry name" value="Phosphoglycerate mutase-like"/>
    <property type="match status" value="2"/>
</dbReference>
<evidence type="ECO:0000256" key="1">
    <source>
        <dbReference type="ARBA" id="ARBA00005375"/>
    </source>
</evidence>
<dbReference type="InterPro" id="IPR029033">
    <property type="entry name" value="His_PPase_superfam"/>
</dbReference>
<evidence type="ECO:0000256" key="2">
    <source>
        <dbReference type="ARBA" id="ARBA00022801"/>
    </source>
</evidence>
<comment type="catalytic activity">
    <reaction evidence="3">
        <text>3-O-[beta-D-GlcA-(1-&gt;3)-beta-D-Gal-(1-&gt;3)-beta-D-Gal-(1-&gt;4)-beta-D-2-O-P-Xyl]-L-seryl-[protein] + H2O = 3-O-(beta-D-GlcA-(1-&gt;3)-beta-D-Gal-(1-&gt;3)-beta-D-Gal-(1-&gt;4)-beta-D-Xyl)-L-seryl-[protein] + phosphate</text>
        <dbReference type="Rhea" id="RHEA:56512"/>
        <dbReference type="Rhea" id="RHEA-COMP:12573"/>
        <dbReference type="Rhea" id="RHEA-COMP:14559"/>
        <dbReference type="ChEBI" id="CHEBI:15377"/>
        <dbReference type="ChEBI" id="CHEBI:43474"/>
        <dbReference type="ChEBI" id="CHEBI:132093"/>
        <dbReference type="ChEBI" id="CHEBI:140495"/>
    </reaction>
</comment>
<dbReference type="PANTHER" id="PTHR11567:SF110">
    <property type="entry name" value="2-PHOSPHOXYLOSE PHOSPHATASE 1"/>
    <property type="match status" value="1"/>
</dbReference>
<dbReference type="Proteomes" id="UP001158576">
    <property type="component" value="Chromosome PAR"/>
</dbReference>
<keyword evidence="6" id="KW-1133">Transmembrane helix</keyword>
<name>A0ABN7S2H2_OIKDI</name>
<keyword evidence="8" id="KW-1185">Reference proteome</keyword>
<evidence type="ECO:0000256" key="6">
    <source>
        <dbReference type="SAM" id="Phobius"/>
    </source>
</evidence>
<evidence type="ECO:0000313" key="7">
    <source>
        <dbReference type="EMBL" id="CAG5089434.1"/>
    </source>
</evidence>
<keyword evidence="2" id="KW-0378">Hydrolase</keyword>
<dbReference type="InterPro" id="IPR000560">
    <property type="entry name" value="His_Pase_clade-2"/>
</dbReference>
<dbReference type="EMBL" id="OU015568">
    <property type="protein sequence ID" value="CAG5089434.1"/>
    <property type="molecule type" value="Genomic_DNA"/>
</dbReference>
<evidence type="ECO:0000256" key="4">
    <source>
        <dbReference type="ARBA" id="ARBA00040357"/>
    </source>
</evidence>
<dbReference type="PANTHER" id="PTHR11567">
    <property type="entry name" value="ACID PHOSPHATASE-RELATED"/>
    <property type="match status" value="1"/>
</dbReference>
<evidence type="ECO:0000256" key="5">
    <source>
        <dbReference type="ARBA" id="ARBA00041499"/>
    </source>
</evidence>
<dbReference type="Pfam" id="PF00328">
    <property type="entry name" value="His_Phos_2"/>
    <property type="match status" value="1"/>
</dbReference>
<sequence length="526" mass="60415">MGEVRESIFFVILIAVAIYTFSVFQSDFQDDFKISISGLLESYEEIEGHTVEETKAEVDSYDFDAERSCNQTFYEQSHGDEGRFDPEKLTGIHVFIRHGHRTAMDSNRAKKTTQSLCDIRTPVMELMRDLKGCFTLYLSSKIQVYTSSEKCVSAQLTSLGIEQHKLLGLSYNYQEPLLADLNVYCNQPDQRVTGMEGHLSSKNFDLVGATIFLRHGERTPMGTGNLSWKECNTGATVNQFISRYWSCLHPVAISLLRGLARDNKKCQSAQLTLNGIKQHKKLGQFFKYRYGSLFGRDTEIISTQYSRTIMSLLSFLLEFKPKWCQNEKPQFNLTRVSHNYHFSRTNCDSIDLLINKAPKIDNSTWTIDLAYIKNLFENPENKADDWDGRRNPESVADYVTARYCVSKRLPKLCMADHGMSEREDTCVTMADYENFFSTTNSQFKSRANDVNYLRSRYLAAYPMLLDYVLRPMRESRLKILAGHDIDLEAVLSTLGHVQGVHVPYASRLVIETWKRPKIPLAFTECY</sequence>
<proteinExistence type="inferred from homology"/>
<comment type="similarity">
    <text evidence="1">Belongs to the histidine acid phosphatase family.</text>
</comment>
<organism evidence="7 8">
    <name type="scientific">Oikopleura dioica</name>
    <name type="common">Tunicate</name>
    <dbReference type="NCBI Taxonomy" id="34765"/>
    <lineage>
        <taxon>Eukaryota</taxon>
        <taxon>Metazoa</taxon>
        <taxon>Chordata</taxon>
        <taxon>Tunicata</taxon>
        <taxon>Appendicularia</taxon>
        <taxon>Copelata</taxon>
        <taxon>Oikopleuridae</taxon>
        <taxon>Oikopleura</taxon>
    </lineage>
</organism>
<evidence type="ECO:0000313" key="8">
    <source>
        <dbReference type="Proteomes" id="UP001158576"/>
    </source>
</evidence>
<reference evidence="7 8" key="1">
    <citation type="submission" date="2021-04" db="EMBL/GenBank/DDBJ databases">
        <authorList>
            <person name="Bliznina A."/>
        </authorList>
    </citation>
    <scope>NUCLEOTIDE SEQUENCE [LARGE SCALE GENOMIC DNA]</scope>
</reference>
<keyword evidence="6" id="KW-0472">Membrane</keyword>
<protein>
    <recommendedName>
        <fullName evidence="4">2-phosphoxylose phosphatase 1</fullName>
    </recommendedName>
    <alternativeName>
        <fullName evidence="5">Acid phosphatase-like protein 2</fullName>
    </alternativeName>
</protein>
<accession>A0ABN7S2H2</accession>
<evidence type="ECO:0000256" key="3">
    <source>
        <dbReference type="ARBA" id="ARBA00036311"/>
    </source>
</evidence>
<gene>
    <name evidence="7" type="ORF">OKIOD_LOCUS3773</name>
</gene>
<feature type="transmembrane region" description="Helical" evidence="6">
    <location>
        <begin position="7"/>
        <end position="24"/>
    </location>
</feature>
<dbReference type="InterPro" id="IPR050645">
    <property type="entry name" value="Histidine_acid_phosphatase"/>
</dbReference>